<keyword evidence="7" id="KW-0539">Nucleus</keyword>
<dbReference type="GO" id="GO:0005635">
    <property type="term" value="C:nuclear envelope"/>
    <property type="evidence" value="ECO:0007669"/>
    <property type="project" value="UniProtKB-ARBA"/>
</dbReference>
<keyword evidence="12" id="KW-1185">Reference proteome</keyword>
<evidence type="ECO:0000256" key="5">
    <source>
        <dbReference type="ARBA" id="ARBA00022990"/>
    </source>
</evidence>
<dbReference type="FunFam" id="1.10.720.40:FF:000002">
    <property type="entry name" value="Thymopoietin isoform alpha"/>
    <property type="match status" value="1"/>
</dbReference>
<dbReference type="SMART" id="SM00540">
    <property type="entry name" value="LEM"/>
    <property type="match status" value="1"/>
</dbReference>
<dbReference type="InterPro" id="IPR013146">
    <property type="entry name" value="LEM-like_dom"/>
</dbReference>
<dbReference type="Pfam" id="PF03020">
    <property type="entry name" value="LEM"/>
    <property type="match status" value="1"/>
</dbReference>
<dbReference type="EMBL" id="AFYH01066091">
    <property type="status" value="NOT_ANNOTATED_CDS"/>
    <property type="molecule type" value="Genomic_DNA"/>
</dbReference>
<dbReference type="InterPro" id="IPR011015">
    <property type="entry name" value="LEM/LEM-like_dom_sf"/>
</dbReference>
<dbReference type="PROSITE" id="PS50954">
    <property type="entry name" value="LEM"/>
    <property type="match status" value="1"/>
</dbReference>
<dbReference type="FunFam" id="1.10.720.40:FF:000001">
    <property type="entry name" value="LEM domain containing 2, isoform CRA_a"/>
    <property type="match status" value="1"/>
</dbReference>
<keyword evidence="5" id="KW-0007">Acetylation</keyword>
<dbReference type="SMART" id="SM01261">
    <property type="entry name" value="Thymopoietin"/>
    <property type="match status" value="1"/>
</dbReference>
<evidence type="ECO:0000256" key="3">
    <source>
        <dbReference type="ARBA" id="ARBA00022481"/>
    </source>
</evidence>
<keyword evidence="4" id="KW-0597">Phosphoprotein</keyword>
<dbReference type="PROSITE" id="PS50955">
    <property type="entry name" value="LEM_LIKE"/>
    <property type="match status" value="1"/>
</dbReference>
<dbReference type="Bgee" id="ENSLACG00000007563">
    <property type="expression patterns" value="Expressed in pectoral fin and 6 other cell types or tissues"/>
</dbReference>
<dbReference type="EMBL" id="AFYH01066088">
    <property type="status" value="NOT_ANNOTATED_CDS"/>
    <property type="molecule type" value="Genomic_DNA"/>
</dbReference>
<dbReference type="EMBL" id="AFYH01066094">
    <property type="status" value="NOT_ANNOTATED_CDS"/>
    <property type="molecule type" value="Genomic_DNA"/>
</dbReference>
<dbReference type="Pfam" id="PF08198">
    <property type="entry name" value="Thymopoietin"/>
    <property type="match status" value="1"/>
</dbReference>
<evidence type="ECO:0000313" key="11">
    <source>
        <dbReference type="Ensembl" id="ENSLACP00000008548.1"/>
    </source>
</evidence>
<dbReference type="EMBL" id="AFYH01066095">
    <property type="status" value="NOT_ANNOTATED_CDS"/>
    <property type="molecule type" value="Genomic_DNA"/>
</dbReference>
<dbReference type="SUPFAM" id="SSF63451">
    <property type="entry name" value="LEM domain"/>
    <property type="match status" value="2"/>
</dbReference>
<dbReference type="EMBL" id="AFYH01066092">
    <property type="status" value="NOT_ANNOTATED_CDS"/>
    <property type="molecule type" value="Genomic_DNA"/>
</dbReference>
<feature type="region of interest" description="Disordered" evidence="8">
    <location>
        <begin position="157"/>
        <end position="177"/>
    </location>
</feature>
<evidence type="ECO:0000256" key="2">
    <source>
        <dbReference type="ARBA" id="ARBA00007744"/>
    </source>
</evidence>
<evidence type="ECO:0000256" key="7">
    <source>
        <dbReference type="ARBA" id="ARBA00023242"/>
    </source>
</evidence>
<dbReference type="InParanoid" id="H3AFX7"/>
<evidence type="ECO:0000259" key="10">
    <source>
        <dbReference type="PROSITE" id="PS50955"/>
    </source>
</evidence>
<dbReference type="GeneTree" id="ENSGT00940000154098"/>
<dbReference type="InterPro" id="IPR003887">
    <property type="entry name" value="LEM_dom"/>
</dbReference>
<dbReference type="Proteomes" id="UP000008672">
    <property type="component" value="Unassembled WGS sequence"/>
</dbReference>
<comment type="similarity">
    <text evidence="2">Belongs to the LEM family.</text>
</comment>
<evidence type="ECO:0000259" key="9">
    <source>
        <dbReference type="PROSITE" id="PS50954"/>
    </source>
</evidence>
<dbReference type="CDD" id="cd12940">
    <property type="entry name" value="LEM_LAP2_LEMD1"/>
    <property type="match status" value="1"/>
</dbReference>
<dbReference type="HOGENOM" id="CLU_032534_1_0_1"/>
<reference evidence="11" key="3">
    <citation type="submission" date="2025-09" db="UniProtKB">
        <authorList>
            <consortium name="Ensembl"/>
        </authorList>
    </citation>
    <scope>IDENTIFICATION</scope>
</reference>
<dbReference type="InterPro" id="IPR051656">
    <property type="entry name" value="LEM_domain"/>
</dbReference>
<reference evidence="12" key="1">
    <citation type="submission" date="2011-08" db="EMBL/GenBank/DDBJ databases">
        <title>The draft genome of Latimeria chalumnae.</title>
        <authorList>
            <person name="Di Palma F."/>
            <person name="Alfoldi J."/>
            <person name="Johnson J."/>
            <person name="Berlin A."/>
            <person name="Gnerre S."/>
            <person name="Jaffe D."/>
            <person name="MacCallum I."/>
            <person name="Young S."/>
            <person name="Walker B.J."/>
            <person name="Lander E."/>
            <person name="Lindblad-Toh K."/>
        </authorList>
    </citation>
    <scope>NUCLEOTIDE SEQUENCE [LARGE SCALE GENOMIC DNA]</scope>
    <source>
        <strain evidence="12">Wild caught</strain>
    </source>
</reference>
<sequence length="314" mass="35026">MSEFLTDPSVLTKDKLKSELVANKVQLPPGEQRKDVYVRLYLKHLTAQNKTPGGGNKAPEVFSSDEEPEATPMVTTRNRSGRKATRKSDKPRGGEREDLDAAELSNEELREQLIQYGVNAGPVTATTRKLYESKLQRLIEQGPPIPATTLIPSPEVEVENKQNGNTDSEQYSDSEDAEPVTKLMIQKREPLKSKTKAPVTVRQRRFEHNQDLCESDLVESREALGKVPETPKRALLRSIVGKSPSASRTPKKLEEVEVRKTTAVDITETSTKRSSTLSRNIAVEEKPAKEVRVSEKDILEEMFPNEAATPTGIR</sequence>
<keyword evidence="6" id="KW-0238">DNA-binding</keyword>
<dbReference type="Gene3D" id="1.10.720.40">
    <property type="match status" value="2"/>
</dbReference>
<gene>
    <name evidence="11" type="primary">TMPO</name>
    <name evidence="11" type="synonym">LOC102363308</name>
</gene>
<dbReference type="CDD" id="cd12935">
    <property type="entry name" value="LEM_like"/>
    <property type="match status" value="1"/>
</dbReference>
<dbReference type="EMBL" id="AFYH01066093">
    <property type="status" value="NOT_ANNOTATED_CDS"/>
    <property type="molecule type" value="Genomic_DNA"/>
</dbReference>
<evidence type="ECO:0000256" key="6">
    <source>
        <dbReference type="ARBA" id="ARBA00023125"/>
    </source>
</evidence>
<dbReference type="PANTHER" id="PTHR12019:SF9">
    <property type="entry name" value="THYMOPOIETIN"/>
    <property type="match status" value="1"/>
</dbReference>
<dbReference type="PANTHER" id="PTHR12019">
    <property type="entry name" value="LAMINA-ASSOCIATED POLYPEPTIDE THYMOPOIETIN"/>
    <property type="match status" value="1"/>
</dbReference>
<accession>H3AFX7</accession>
<reference evidence="11" key="2">
    <citation type="submission" date="2025-08" db="UniProtKB">
        <authorList>
            <consortium name="Ensembl"/>
        </authorList>
    </citation>
    <scope>IDENTIFICATION</scope>
</reference>
<comment type="subcellular location">
    <subcellularLocation>
        <location evidence="1">Nucleus</location>
    </subcellularLocation>
</comment>
<evidence type="ECO:0000256" key="1">
    <source>
        <dbReference type="ARBA" id="ARBA00004123"/>
    </source>
</evidence>
<dbReference type="Ensembl" id="ENSLACT00000008616.1">
    <property type="protein sequence ID" value="ENSLACP00000008548.1"/>
    <property type="gene ID" value="ENSLACG00000007563.1"/>
</dbReference>
<feature type="domain" description="LEM-like" evidence="10">
    <location>
        <begin position="5"/>
        <end position="48"/>
    </location>
</feature>
<feature type="compositionally biased region" description="Basic and acidic residues" evidence="8">
    <location>
        <begin position="86"/>
        <end position="96"/>
    </location>
</feature>
<dbReference type="eggNOG" id="ENOG502QWCI">
    <property type="taxonomic scope" value="Eukaryota"/>
</dbReference>
<feature type="region of interest" description="Disordered" evidence="8">
    <location>
        <begin position="45"/>
        <end position="106"/>
    </location>
</feature>
<dbReference type="OMA" id="VHTSEYF"/>
<proteinExistence type="inferred from homology"/>
<evidence type="ECO:0000256" key="4">
    <source>
        <dbReference type="ARBA" id="ARBA00022553"/>
    </source>
</evidence>
<protein>
    <submittedName>
        <fullName evidence="11">Thymopoietin</fullName>
    </submittedName>
</protein>
<dbReference type="AlphaFoldDB" id="H3AFX7"/>
<dbReference type="EMBL" id="AFYH01066090">
    <property type="status" value="NOT_ANNOTATED_CDS"/>
    <property type="molecule type" value="Genomic_DNA"/>
</dbReference>
<name>H3AFX7_LATCH</name>
<keyword evidence="3" id="KW-0488">Methylation</keyword>
<dbReference type="EMBL" id="AFYH01066089">
    <property type="status" value="NOT_ANNOTATED_CDS"/>
    <property type="molecule type" value="Genomic_DNA"/>
</dbReference>
<organism evidence="11 12">
    <name type="scientific">Latimeria chalumnae</name>
    <name type="common">Coelacanth</name>
    <dbReference type="NCBI Taxonomy" id="7897"/>
    <lineage>
        <taxon>Eukaryota</taxon>
        <taxon>Metazoa</taxon>
        <taxon>Chordata</taxon>
        <taxon>Craniata</taxon>
        <taxon>Vertebrata</taxon>
        <taxon>Euteleostomi</taxon>
        <taxon>Coelacanthiformes</taxon>
        <taxon>Coelacanthidae</taxon>
        <taxon>Latimeria</taxon>
    </lineage>
</organism>
<dbReference type="EMBL" id="AFYH01066087">
    <property type="status" value="NOT_ANNOTATED_CDS"/>
    <property type="molecule type" value="Genomic_DNA"/>
</dbReference>
<dbReference type="STRING" id="7897.ENSLACP00000008548"/>
<evidence type="ECO:0000256" key="8">
    <source>
        <dbReference type="SAM" id="MobiDB-lite"/>
    </source>
</evidence>
<evidence type="ECO:0000313" key="12">
    <source>
        <dbReference type="Proteomes" id="UP000008672"/>
    </source>
</evidence>
<dbReference type="GO" id="GO:0003677">
    <property type="term" value="F:DNA binding"/>
    <property type="evidence" value="ECO:0007669"/>
    <property type="project" value="UniProtKB-KW"/>
</dbReference>
<feature type="domain" description="LEM" evidence="9">
    <location>
        <begin position="98"/>
        <end position="142"/>
    </location>
</feature>